<dbReference type="Gene3D" id="2.40.50.1020">
    <property type="entry name" value="LytTr DNA-binding domain"/>
    <property type="match status" value="1"/>
</dbReference>
<feature type="modified residue" description="4-aspartylphosphate" evidence="1">
    <location>
        <position position="57"/>
    </location>
</feature>
<dbReference type="InterPro" id="IPR001789">
    <property type="entry name" value="Sig_transdc_resp-reg_receiver"/>
</dbReference>
<dbReference type="SMART" id="SM00448">
    <property type="entry name" value="REC"/>
    <property type="match status" value="1"/>
</dbReference>
<dbReference type="Pfam" id="PF04397">
    <property type="entry name" value="LytTR"/>
    <property type="match status" value="1"/>
</dbReference>
<evidence type="ECO:0000259" key="3">
    <source>
        <dbReference type="PROSITE" id="PS50930"/>
    </source>
</evidence>
<feature type="domain" description="Response regulatory" evidence="2">
    <location>
        <begin position="2"/>
        <end position="117"/>
    </location>
</feature>
<keyword evidence="4" id="KW-0238">DNA-binding</keyword>
<evidence type="ECO:0000313" key="5">
    <source>
        <dbReference type="Proteomes" id="UP000271925"/>
    </source>
</evidence>
<evidence type="ECO:0000256" key="1">
    <source>
        <dbReference type="PROSITE-ProRule" id="PRU00169"/>
    </source>
</evidence>
<keyword evidence="1" id="KW-0597">Phosphoprotein</keyword>
<proteinExistence type="predicted"/>
<dbReference type="Proteomes" id="UP000271925">
    <property type="component" value="Unassembled WGS sequence"/>
</dbReference>
<dbReference type="GO" id="GO:0000156">
    <property type="term" value="F:phosphorelay response regulator activity"/>
    <property type="evidence" value="ECO:0007669"/>
    <property type="project" value="InterPro"/>
</dbReference>
<evidence type="ECO:0000259" key="2">
    <source>
        <dbReference type="PROSITE" id="PS50110"/>
    </source>
</evidence>
<feature type="domain" description="HTH LytTR-type" evidence="3">
    <location>
        <begin position="149"/>
        <end position="256"/>
    </location>
</feature>
<dbReference type="SUPFAM" id="SSF52172">
    <property type="entry name" value="CheY-like"/>
    <property type="match status" value="1"/>
</dbReference>
<dbReference type="PROSITE" id="PS50110">
    <property type="entry name" value="RESPONSE_REGULATORY"/>
    <property type="match status" value="1"/>
</dbReference>
<reference evidence="4 5" key="1">
    <citation type="submission" date="2018-11" db="EMBL/GenBank/DDBJ databases">
        <authorList>
            <person name="Zhou Z."/>
            <person name="Wang G."/>
        </authorList>
    </citation>
    <scope>NUCLEOTIDE SEQUENCE [LARGE SCALE GENOMIC DNA]</scope>
    <source>
        <strain evidence="4 5">KCTC52004</strain>
    </source>
</reference>
<dbReference type="Gene3D" id="3.40.50.2300">
    <property type="match status" value="1"/>
</dbReference>
<dbReference type="EMBL" id="RQJO01000007">
    <property type="protein sequence ID" value="RRB07449.1"/>
    <property type="molecule type" value="Genomic_DNA"/>
</dbReference>
<dbReference type="OrthoDB" id="646623at2"/>
<gene>
    <name evidence="4" type="ORF">EHT25_06620</name>
</gene>
<dbReference type="AlphaFoldDB" id="A0A3P1C2H1"/>
<dbReference type="GO" id="GO:0003677">
    <property type="term" value="F:DNA binding"/>
    <property type="evidence" value="ECO:0007669"/>
    <property type="project" value="UniProtKB-KW"/>
</dbReference>
<keyword evidence="5" id="KW-1185">Reference proteome</keyword>
<dbReference type="PANTHER" id="PTHR37299">
    <property type="entry name" value="TRANSCRIPTIONAL REGULATOR-RELATED"/>
    <property type="match status" value="1"/>
</dbReference>
<organism evidence="4 5">
    <name type="scientific">Larkinella rosea</name>
    <dbReference type="NCBI Taxonomy" id="2025312"/>
    <lineage>
        <taxon>Bacteria</taxon>
        <taxon>Pseudomonadati</taxon>
        <taxon>Bacteroidota</taxon>
        <taxon>Cytophagia</taxon>
        <taxon>Cytophagales</taxon>
        <taxon>Spirosomataceae</taxon>
        <taxon>Larkinella</taxon>
    </lineage>
</organism>
<dbReference type="InterPro" id="IPR046947">
    <property type="entry name" value="LytR-like"/>
</dbReference>
<dbReference type="InterPro" id="IPR011006">
    <property type="entry name" value="CheY-like_superfamily"/>
</dbReference>
<dbReference type="InterPro" id="IPR007492">
    <property type="entry name" value="LytTR_DNA-bd_dom"/>
</dbReference>
<dbReference type="Pfam" id="PF00072">
    <property type="entry name" value="Response_reg"/>
    <property type="match status" value="1"/>
</dbReference>
<dbReference type="SMART" id="SM00850">
    <property type="entry name" value="LytTR"/>
    <property type="match status" value="1"/>
</dbReference>
<name>A0A3P1C2H1_9BACT</name>
<sequence>MNVLIIEDEELTARRLTSLLHDYDPSIRVLAQLPSVVQSIQWFETADEGMPDLIFLDIHLEDDLGFRLIEQLNLTTPIIFTTAYDEYALQAFKANSVDYLLKPIDADELAAAIDKFKKLRLGNTGSASNPDGLKPFTIDQRPSSYRDRFMVTVGPRLMSVPTSTIAYFYFENKATYLTTFPGQHYIIDYSLDKLGQLLDPNQFFRINRSFLVALSAIQSVYTYSGSKLKLDLLPESRQEIFVSIDRVTAFKEWLGR</sequence>
<protein>
    <submittedName>
        <fullName evidence="4">DNA-binding response regulator</fullName>
    </submittedName>
</protein>
<accession>A0A3P1C2H1</accession>
<comment type="caution">
    <text evidence="4">The sequence shown here is derived from an EMBL/GenBank/DDBJ whole genome shotgun (WGS) entry which is preliminary data.</text>
</comment>
<dbReference type="PANTHER" id="PTHR37299:SF1">
    <property type="entry name" value="STAGE 0 SPORULATION PROTEIN A HOMOLOG"/>
    <property type="match status" value="1"/>
</dbReference>
<dbReference type="PROSITE" id="PS50930">
    <property type="entry name" value="HTH_LYTTR"/>
    <property type="match status" value="1"/>
</dbReference>
<evidence type="ECO:0000313" key="4">
    <source>
        <dbReference type="EMBL" id="RRB07449.1"/>
    </source>
</evidence>
<dbReference type="RefSeq" id="WP_124872521.1">
    <property type="nucleotide sequence ID" value="NZ_RQJO01000007.1"/>
</dbReference>